<accession>A0A2C5EFQ2</accession>
<gene>
    <name evidence="1" type="ORF">CON73_09550</name>
</gene>
<evidence type="ECO:0000313" key="2">
    <source>
        <dbReference type="Proteomes" id="UP000225320"/>
    </source>
</evidence>
<dbReference type="RefSeq" id="WP_000479762.1">
    <property type="nucleotide sequence ID" value="NZ_CP036054.1"/>
</dbReference>
<sequence>MFLRKLAKKHLITIDYYKTGHLQTCKGRVCNLDLHQQILFLINEQQKIVSICLSKIKKIY</sequence>
<dbReference type="AlphaFoldDB" id="A0A2C5EFQ2"/>
<proteinExistence type="predicted"/>
<evidence type="ECO:0000313" key="1">
    <source>
        <dbReference type="EMBL" id="PGG93080.1"/>
    </source>
</evidence>
<reference evidence="1 2" key="1">
    <citation type="submission" date="2017-09" db="EMBL/GenBank/DDBJ databases">
        <title>Large-scale bioinformatics analysis of Bacillus genomes uncovers conserved roles of natural products in bacterial physiology.</title>
        <authorList>
            <consortium name="Agbiome Team Llc"/>
            <person name="Bleich R.M."/>
            <person name="Grubbs K.J."/>
            <person name="Santa Maria K.C."/>
            <person name="Allen S.E."/>
            <person name="Farag S."/>
            <person name="Shank E.A."/>
            <person name="Bowers A."/>
        </authorList>
    </citation>
    <scope>NUCLEOTIDE SEQUENCE [LARGE SCALE GENOMIC DNA]</scope>
    <source>
        <strain evidence="1 2">AFS094862</strain>
    </source>
</reference>
<protein>
    <submittedName>
        <fullName evidence="1">Uncharacterized protein</fullName>
    </submittedName>
</protein>
<name>A0A2C5EFQ2_9BACI</name>
<organism evidence="1 2">
    <name type="scientific">Bacillus toyonensis</name>
    <dbReference type="NCBI Taxonomy" id="155322"/>
    <lineage>
        <taxon>Bacteria</taxon>
        <taxon>Bacillati</taxon>
        <taxon>Bacillota</taxon>
        <taxon>Bacilli</taxon>
        <taxon>Bacillales</taxon>
        <taxon>Bacillaceae</taxon>
        <taxon>Bacillus</taxon>
        <taxon>Bacillus cereus group</taxon>
    </lineage>
</organism>
<dbReference type="EMBL" id="NVOI01000029">
    <property type="protein sequence ID" value="PGG93080.1"/>
    <property type="molecule type" value="Genomic_DNA"/>
</dbReference>
<dbReference type="Pfam" id="PF08863">
    <property type="entry name" value="YolD"/>
    <property type="match status" value="1"/>
</dbReference>
<comment type="caution">
    <text evidence="1">The sequence shown here is derived from an EMBL/GenBank/DDBJ whole genome shotgun (WGS) entry which is preliminary data.</text>
</comment>
<dbReference type="Proteomes" id="UP000225320">
    <property type="component" value="Unassembled WGS sequence"/>
</dbReference>
<dbReference type="InterPro" id="IPR014962">
    <property type="entry name" value="YolD"/>
</dbReference>